<keyword evidence="3" id="KW-1185">Reference proteome</keyword>
<name>A0A8T3BEK0_DENNO</name>
<organism evidence="2 3">
    <name type="scientific">Dendrobium nobile</name>
    <name type="common">Orchid</name>
    <dbReference type="NCBI Taxonomy" id="94219"/>
    <lineage>
        <taxon>Eukaryota</taxon>
        <taxon>Viridiplantae</taxon>
        <taxon>Streptophyta</taxon>
        <taxon>Embryophyta</taxon>
        <taxon>Tracheophyta</taxon>
        <taxon>Spermatophyta</taxon>
        <taxon>Magnoliopsida</taxon>
        <taxon>Liliopsida</taxon>
        <taxon>Asparagales</taxon>
        <taxon>Orchidaceae</taxon>
        <taxon>Epidendroideae</taxon>
        <taxon>Malaxideae</taxon>
        <taxon>Dendrobiinae</taxon>
        <taxon>Dendrobium</taxon>
    </lineage>
</organism>
<accession>A0A8T3BEK0</accession>
<evidence type="ECO:0008006" key="4">
    <source>
        <dbReference type="Google" id="ProtNLM"/>
    </source>
</evidence>
<comment type="caution">
    <text evidence="2">The sequence shown here is derived from an EMBL/GenBank/DDBJ whole genome shotgun (WGS) entry which is preliminary data.</text>
</comment>
<gene>
    <name evidence="2" type="ORF">KFK09_012142</name>
</gene>
<keyword evidence="1" id="KW-0472">Membrane</keyword>
<evidence type="ECO:0000313" key="3">
    <source>
        <dbReference type="Proteomes" id="UP000829196"/>
    </source>
</evidence>
<keyword evidence="1" id="KW-1133">Transmembrane helix</keyword>
<feature type="transmembrane region" description="Helical" evidence="1">
    <location>
        <begin position="21"/>
        <end position="44"/>
    </location>
</feature>
<dbReference type="EMBL" id="JAGYWB010000009">
    <property type="protein sequence ID" value="KAI0511512.1"/>
    <property type="molecule type" value="Genomic_DNA"/>
</dbReference>
<dbReference type="AlphaFoldDB" id="A0A8T3BEK0"/>
<evidence type="ECO:0000313" key="2">
    <source>
        <dbReference type="EMBL" id="KAI0511512.1"/>
    </source>
</evidence>
<feature type="transmembrane region" description="Helical" evidence="1">
    <location>
        <begin position="56"/>
        <end position="76"/>
    </location>
</feature>
<reference evidence="2" key="1">
    <citation type="journal article" date="2022" name="Front. Genet.">
        <title>Chromosome-Scale Assembly of the Dendrobium nobile Genome Provides Insights Into the Molecular Mechanism of the Biosynthesis of the Medicinal Active Ingredient of Dendrobium.</title>
        <authorList>
            <person name="Xu Q."/>
            <person name="Niu S.-C."/>
            <person name="Li K.-L."/>
            <person name="Zheng P.-J."/>
            <person name="Zhang X.-J."/>
            <person name="Jia Y."/>
            <person name="Liu Y."/>
            <person name="Niu Y.-X."/>
            <person name="Yu L.-H."/>
            <person name="Chen D.-F."/>
            <person name="Zhang G.-Q."/>
        </authorList>
    </citation>
    <scope>NUCLEOTIDE SEQUENCE</scope>
    <source>
        <tissue evidence="2">Leaf</tissue>
    </source>
</reference>
<dbReference type="Proteomes" id="UP000829196">
    <property type="component" value="Unassembled WGS sequence"/>
</dbReference>
<sequence length="135" mass="15428">MAETAFRLQRRIIPSFHITRGYILLFAFFFFSIAFAHMQCLAIHVRWRWVSDLDSFLLLLLSAGLMICLLCSPTWTDLRRKGGPVKCSASTARNRKRFSVISFSVGSQASLVVGKMKDNWSRGGNGPIWHFRLCL</sequence>
<evidence type="ECO:0000256" key="1">
    <source>
        <dbReference type="SAM" id="Phobius"/>
    </source>
</evidence>
<protein>
    <recommendedName>
        <fullName evidence="4">Transmembrane protein</fullName>
    </recommendedName>
</protein>
<keyword evidence="1" id="KW-0812">Transmembrane</keyword>
<proteinExistence type="predicted"/>